<evidence type="ECO:0000256" key="1">
    <source>
        <dbReference type="SAM" id="MobiDB-lite"/>
    </source>
</evidence>
<dbReference type="Proteomes" id="UP000032180">
    <property type="component" value="Chromosome 8"/>
</dbReference>
<feature type="region of interest" description="Disordered" evidence="1">
    <location>
        <begin position="51"/>
        <end position="81"/>
    </location>
</feature>
<evidence type="ECO:0000313" key="2">
    <source>
        <dbReference type="EnsemblPlants" id="LPERR08G10550.1"/>
    </source>
</evidence>
<dbReference type="AlphaFoldDB" id="A0A0D9X7A1"/>
<reference evidence="3" key="2">
    <citation type="submission" date="2013-12" db="EMBL/GenBank/DDBJ databases">
        <authorList>
            <person name="Yu Y."/>
            <person name="Lee S."/>
            <person name="de Baynast K."/>
            <person name="Wissotski M."/>
            <person name="Liu L."/>
            <person name="Talag J."/>
            <person name="Goicoechea J."/>
            <person name="Angelova A."/>
            <person name="Jetty R."/>
            <person name="Kudrna D."/>
            <person name="Golser W."/>
            <person name="Rivera L."/>
            <person name="Zhang J."/>
            <person name="Wing R."/>
        </authorList>
    </citation>
    <scope>NUCLEOTIDE SEQUENCE</scope>
</reference>
<dbReference type="Gramene" id="LPERR08G10550.1">
    <property type="protein sequence ID" value="LPERR08G10550.1"/>
    <property type="gene ID" value="LPERR08G10550"/>
</dbReference>
<dbReference type="HOGENOM" id="CLU_2213733_0_0_1"/>
<organism evidence="2 3">
    <name type="scientific">Leersia perrieri</name>
    <dbReference type="NCBI Taxonomy" id="77586"/>
    <lineage>
        <taxon>Eukaryota</taxon>
        <taxon>Viridiplantae</taxon>
        <taxon>Streptophyta</taxon>
        <taxon>Embryophyta</taxon>
        <taxon>Tracheophyta</taxon>
        <taxon>Spermatophyta</taxon>
        <taxon>Magnoliopsida</taxon>
        <taxon>Liliopsida</taxon>
        <taxon>Poales</taxon>
        <taxon>Poaceae</taxon>
        <taxon>BOP clade</taxon>
        <taxon>Oryzoideae</taxon>
        <taxon>Oryzeae</taxon>
        <taxon>Oryzinae</taxon>
        <taxon>Leersia</taxon>
    </lineage>
</organism>
<name>A0A0D9X7A1_9ORYZ</name>
<dbReference type="EnsemblPlants" id="LPERR08G10550.1">
    <property type="protein sequence ID" value="LPERR08G10550.1"/>
    <property type="gene ID" value="LPERR08G10550"/>
</dbReference>
<proteinExistence type="predicted"/>
<evidence type="ECO:0000313" key="3">
    <source>
        <dbReference type="Proteomes" id="UP000032180"/>
    </source>
</evidence>
<reference evidence="2" key="3">
    <citation type="submission" date="2015-04" db="UniProtKB">
        <authorList>
            <consortium name="EnsemblPlants"/>
        </authorList>
    </citation>
    <scope>IDENTIFICATION</scope>
</reference>
<keyword evidence="3" id="KW-1185">Reference proteome</keyword>
<accession>A0A0D9X7A1</accession>
<protein>
    <submittedName>
        <fullName evidence="2">Uncharacterized protein</fullName>
    </submittedName>
</protein>
<sequence>MASTLPSSSSCDDGHPSCELTISLSACCTIRRCLLSRSLLRARASLRSTPLPPTGNGFLLDPLPNPLHQERAARPSIGRRRAVRMEKTTKELLHMNPHKNTSAAKRV</sequence>
<reference evidence="2 3" key="1">
    <citation type="submission" date="2012-08" db="EMBL/GenBank/DDBJ databases">
        <title>Oryza genome evolution.</title>
        <authorList>
            <person name="Wing R.A."/>
        </authorList>
    </citation>
    <scope>NUCLEOTIDE SEQUENCE</scope>
</reference>